<dbReference type="AlphaFoldDB" id="A0A833H4Y8"/>
<feature type="domain" description="HTH tetR-type" evidence="5">
    <location>
        <begin position="6"/>
        <end position="66"/>
    </location>
</feature>
<dbReference type="InterPro" id="IPR009057">
    <property type="entry name" value="Homeodomain-like_sf"/>
</dbReference>
<feature type="DNA-binding region" description="H-T-H motif" evidence="4">
    <location>
        <begin position="29"/>
        <end position="48"/>
    </location>
</feature>
<keyword evidence="2 4" id="KW-0238">DNA-binding</keyword>
<dbReference type="PANTHER" id="PTHR47506:SF1">
    <property type="entry name" value="HTH-TYPE TRANSCRIPTIONAL REGULATOR YJDC"/>
    <property type="match status" value="1"/>
</dbReference>
<dbReference type="EMBL" id="WBUI01000001">
    <property type="protein sequence ID" value="KAB2935278.1"/>
    <property type="molecule type" value="Genomic_DNA"/>
</dbReference>
<accession>A0A833H4Y8</accession>
<comment type="caution">
    <text evidence="6">The sequence shown here is derived from an EMBL/GenBank/DDBJ whole genome shotgun (WGS) entry which is preliminary data.</text>
</comment>
<dbReference type="Proteomes" id="UP000460298">
    <property type="component" value="Unassembled WGS sequence"/>
</dbReference>
<evidence type="ECO:0000259" key="5">
    <source>
        <dbReference type="PROSITE" id="PS50977"/>
    </source>
</evidence>
<evidence type="ECO:0000256" key="4">
    <source>
        <dbReference type="PROSITE-ProRule" id="PRU00335"/>
    </source>
</evidence>
<dbReference type="PROSITE" id="PS01081">
    <property type="entry name" value="HTH_TETR_1"/>
    <property type="match status" value="1"/>
</dbReference>
<dbReference type="InterPro" id="IPR011075">
    <property type="entry name" value="TetR_C"/>
</dbReference>
<evidence type="ECO:0000256" key="1">
    <source>
        <dbReference type="ARBA" id="ARBA00023015"/>
    </source>
</evidence>
<evidence type="ECO:0000256" key="2">
    <source>
        <dbReference type="ARBA" id="ARBA00023125"/>
    </source>
</evidence>
<dbReference type="InterPro" id="IPR023772">
    <property type="entry name" value="DNA-bd_HTH_TetR-type_CS"/>
</dbReference>
<dbReference type="Gene3D" id="1.10.357.10">
    <property type="entry name" value="Tetracycline Repressor, domain 2"/>
    <property type="match status" value="1"/>
</dbReference>
<evidence type="ECO:0000313" key="6">
    <source>
        <dbReference type="EMBL" id="KAB2935278.1"/>
    </source>
</evidence>
<dbReference type="PANTHER" id="PTHR47506">
    <property type="entry name" value="TRANSCRIPTIONAL REGULATORY PROTEIN"/>
    <property type="match status" value="1"/>
</dbReference>
<proteinExistence type="predicted"/>
<keyword evidence="3" id="KW-0804">Transcription</keyword>
<dbReference type="Pfam" id="PF00440">
    <property type="entry name" value="TetR_N"/>
    <property type="match status" value="1"/>
</dbReference>
<gene>
    <name evidence="6" type="ORF">F9K24_00700</name>
</gene>
<sequence>MRKMRHDTRARLIDITFDEIFTHGYQGASLSAILGKAGINKGSMYHFFQSKKEMAMAMMEEKLQILVPDVEPPYLDNLFASLREMGRLDLSRGCPVANLIQEMSNVDEDFHRILHRIYGDARARFKSVFDAAIIAGEMPPTETEKLATLAFMLLEGGMLGAKIGRSSDNYSLAIDAMERLVRGG</sequence>
<dbReference type="InterPro" id="IPR001647">
    <property type="entry name" value="HTH_TetR"/>
</dbReference>
<name>A0A833H4Y8_9LEPT</name>
<dbReference type="PROSITE" id="PS50977">
    <property type="entry name" value="HTH_TETR_2"/>
    <property type="match status" value="1"/>
</dbReference>
<dbReference type="GO" id="GO:0003677">
    <property type="term" value="F:DNA binding"/>
    <property type="evidence" value="ECO:0007669"/>
    <property type="project" value="UniProtKB-UniRule"/>
</dbReference>
<dbReference type="InterPro" id="IPR036271">
    <property type="entry name" value="Tet_transcr_reg_TetR-rel_C_sf"/>
</dbReference>
<protein>
    <submittedName>
        <fullName evidence="6">TetR/AcrR family transcriptional regulator</fullName>
    </submittedName>
</protein>
<organism evidence="6 7">
    <name type="scientific">Leptonema illini</name>
    <dbReference type="NCBI Taxonomy" id="183"/>
    <lineage>
        <taxon>Bacteria</taxon>
        <taxon>Pseudomonadati</taxon>
        <taxon>Spirochaetota</taxon>
        <taxon>Spirochaetia</taxon>
        <taxon>Leptospirales</taxon>
        <taxon>Leptospiraceae</taxon>
        <taxon>Leptonema</taxon>
    </lineage>
</organism>
<keyword evidence="1" id="KW-0805">Transcription regulation</keyword>
<dbReference type="SUPFAM" id="SSF48498">
    <property type="entry name" value="Tetracyclin repressor-like, C-terminal domain"/>
    <property type="match status" value="1"/>
</dbReference>
<dbReference type="Pfam" id="PF16925">
    <property type="entry name" value="TetR_C_13"/>
    <property type="match status" value="1"/>
</dbReference>
<evidence type="ECO:0000256" key="3">
    <source>
        <dbReference type="ARBA" id="ARBA00023163"/>
    </source>
</evidence>
<dbReference type="SUPFAM" id="SSF46689">
    <property type="entry name" value="Homeodomain-like"/>
    <property type="match status" value="1"/>
</dbReference>
<reference evidence="6 7" key="1">
    <citation type="submission" date="2019-10" db="EMBL/GenBank/DDBJ databases">
        <title>Extracellular Electron Transfer in a Candidatus Methanoperedens spp. Enrichment Culture.</title>
        <authorList>
            <person name="Berger S."/>
            <person name="Rangel Shaw D."/>
            <person name="Berben T."/>
            <person name="In 'T Zandt M."/>
            <person name="Frank J."/>
            <person name="Reimann J."/>
            <person name="Jetten M.S.M."/>
            <person name="Welte C.U."/>
        </authorList>
    </citation>
    <scope>NUCLEOTIDE SEQUENCE [LARGE SCALE GENOMIC DNA]</scope>
    <source>
        <strain evidence="6">SB12</strain>
    </source>
</reference>
<evidence type="ECO:0000313" key="7">
    <source>
        <dbReference type="Proteomes" id="UP000460298"/>
    </source>
</evidence>